<comment type="caution">
    <text evidence="9">The sequence shown here is derived from an EMBL/GenBank/DDBJ whole genome shotgun (WGS) entry which is preliminary data.</text>
</comment>
<evidence type="ECO:0000256" key="8">
    <source>
        <dbReference type="RuleBase" id="RU361238"/>
    </source>
</evidence>
<evidence type="ECO:0000256" key="3">
    <source>
        <dbReference type="ARBA" id="ARBA00022723"/>
    </source>
</evidence>
<keyword evidence="7" id="KW-1015">Disulfide bond</keyword>
<dbReference type="PANTHER" id="PTHR33938:SF16">
    <property type="entry name" value="CARBOXYLIC ESTER HYDROLASE"/>
    <property type="match status" value="1"/>
</dbReference>
<evidence type="ECO:0000256" key="1">
    <source>
        <dbReference type="ARBA" id="ARBA00006249"/>
    </source>
</evidence>
<evidence type="ECO:0000313" key="10">
    <source>
        <dbReference type="Proteomes" id="UP000803844"/>
    </source>
</evidence>
<keyword evidence="10" id="KW-1185">Reference proteome</keyword>
<evidence type="ECO:0000256" key="2">
    <source>
        <dbReference type="ARBA" id="ARBA00022487"/>
    </source>
</evidence>
<dbReference type="SUPFAM" id="SSF53474">
    <property type="entry name" value="alpha/beta-Hydrolases"/>
    <property type="match status" value="1"/>
</dbReference>
<dbReference type="InterPro" id="IPR011118">
    <property type="entry name" value="Tannase/feruloyl_esterase"/>
</dbReference>
<evidence type="ECO:0000256" key="5">
    <source>
        <dbReference type="ARBA" id="ARBA00022801"/>
    </source>
</evidence>
<comment type="similarity">
    <text evidence="1 8">Belongs to the tannase family.</text>
</comment>
<proteinExistence type="inferred from homology"/>
<dbReference type="Proteomes" id="UP000803844">
    <property type="component" value="Unassembled WGS sequence"/>
</dbReference>
<accession>A0A9P5CU50</accession>
<evidence type="ECO:0000256" key="4">
    <source>
        <dbReference type="ARBA" id="ARBA00022729"/>
    </source>
</evidence>
<dbReference type="PANTHER" id="PTHR33938">
    <property type="entry name" value="FERULOYL ESTERASE B-RELATED"/>
    <property type="match status" value="1"/>
</dbReference>
<dbReference type="Pfam" id="PF07519">
    <property type="entry name" value="Tannase"/>
    <property type="match status" value="1"/>
</dbReference>
<reference evidence="9" key="1">
    <citation type="journal article" date="2020" name="Phytopathology">
        <title>Genome sequence of the chestnut blight fungus Cryphonectria parasitica EP155: A fundamental resource for an archetypical invasive plant pathogen.</title>
        <authorList>
            <person name="Crouch J.A."/>
            <person name="Dawe A."/>
            <person name="Aerts A."/>
            <person name="Barry K."/>
            <person name="Churchill A.C.L."/>
            <person name="Grimwood J."/>
            <person name="Hillman B."/>
            <person name="Milgroom M.G."/>
            <person name="Pangilinan J."/>
            <person name="Smith M."/>
            <person name="Salamov A."/>
            <person name="Schmutz J."/>
            <person name="Yadav J."/>
            <person name="Grigoriev I.V."/>
            <person name="Nuss D."/>
        </authorList>
    </citation>
    <scope>NUCLEOTIDE SEQUENCE</scope>
    <source>
        <strain evidence="9">EP155</strain>
    </source>
</reference>
<keyword evidence="4" id="KW-0732">Signal</keyword>
<gene>
    <name evidence="9" type="ORF">M406DRAFT_32974</name>
</gene>
<dbReference type="GO" id="GO:0046872">
    <property type="term" value="F:metal ion binding"/>
    <property type="evidence" value="ECO:0007669"/>
    <property type="project" value="UniProtKB-KW"/>
</dbReference>
<dbReference type="EMBL" id="MU032344">
    <property type="protein sequence ID" value="KAF3771319.1"/>
    <property type="molecule type" value="Genomic_DNA"/>
</dbReference>
<evidence type="ECO:0000256" key="6">
    <source>
        <dbReference type="ARBA" id="ARBA00022837"/>
    </source>
</evidence>
<keyword evidence="3" id="KW-0479">Metal-binding</keyword>
<evidence type="ECO:0000256" key="7">
    <source>
        <dbReference type="ARBA" id="ARBA00023157"/>
    </source>
</evidence>
<dbReference type="OrthoDB" id="3039123at2759"/>
<name>A0A9P5CU50_CRYP1</name>
<dbReference type="RefSeq" id="XP_040782280.1">
    <property type="nucleotide sequence ID" value="XM_040920458.1"/>
</dbReference>
<dbReference type="GO" id="GO:0030600">
    <property type="term" value="F:feruloyl esterase activity"/>
    <property type="evidence" value="ECO:0007669"/>
    <property type="project" value="UniProtKB-ARBA"/>
</dbReference>
<sequence length="575" mass="63008">MSATGAHAVATLDDVCTSSYVAAHLPASGFYDYVGLTINSDSVTANPVTNYTVGPTDSNFFPAANFDYCNVTFTYSHDGRDDSVLLTLWLPSPANFQNRWLSTGGGGYAINSALGSLPGGVMYGAVSGQTDGGFGIYQENAISTFLVENGTVDWQNVYMFGYQAIRELSLVGRAFTQNFFEMNGTKLYTYYQGCSEGGREGWSQGQRFGDAYDGAAIGAPAFRFAFQQVQHLYSNVVEQTLDYYPPPCELEKIMNETIANCDGLDGRLDGVVSRNDLCVANYNISATLGLPYYCAASSGGFGKRQYGGGSTPAQNGTVSAEGIAVAQKIIDGLHDDDGKRVYFSYTPTSTYTDAETTYNTETGEWELDVTSLGGSFVEVLLELTVGDNLPNLDNVTYSTLRDWIYQGWNEYQDSLMTNWPDLSPINNAGTKIIHYHGESDYSIPTDSSIRYWNSVRQVMNPGASYNDSVAATQDFYRLFLVPGGSHCAPNTYEPNGPWPQTNLAVLIDWVENGNAPDTLNATVLQGDNVGQNQQICLYPLRPYWANNGTTMECVYDEASIEFWDYDLDSFLLPVY</sequence>
<keyword evidence="2" id="KW-0719">Serine esterase</keyword>
<evidence type="ECO:0000313" key="9">
    <source>
        <dbReference type="EMBL" id="KAF3771319.1"/>
    </source>
</evidence>
<protein>
    <recommendedName>
        <fullName evidence="8">Carboxylic ester hydrolase</fullName>
        <ecNumber evidence="8">3.1.1.-</ecNumber>
    </recommendedName>
</protein>
<keyword evidence="5 8" id="KW-0378">Hydrolase</keyword>
<dbReference type="AlphaFoldDB" id="A0A9P5CU50"/>
<organism evidence="9 10">
    <name type="scientific">Cryphonectria parasitica (strain ATCC 38755 / EP155)</name>
    <dbReference type="NCBI Taxonomy" id="660469"/>
    <lineage>
        <taxon>Eukaryota</taxon>
        <taxon>Fungi</taxon>
        <taxon>Dikarya</taxon>
        <taxon>Ascomycota</taxon>
        <taxon>Pezizomycotina</taxon>
        <taxon>Sordariomycetes</taxon>
        <taxon>Sordariomycetidae</taxon>
        <taxon>Diaporthales</taxon>
        <taxon>Cryphonectriaceae</taxon>
        <taxon>Cryphonectria-Endothia species complex</taxon>
        <taxon>Cryphonectria</taxon>
    </lineage>
</organism>
<dbReference type="GeneID" id="63837587"/>
<keyword evidence="6" id="KW-0106">Calcium</keyword>
<dbReference type="InterPro" id="IPR029058">
    <property type="entry name" value="AB_hydrolase_fold"/>
</dbReference>
<dbReference type="EC" id="3.1.1.-" evidence="8"/>